<keyword evidence="2" id="KW-0472">Membrane</keyword>
<organism evidence="3 4">
    <name type="scientific">Pycnococcus provasolii</name>
    <dbReference type="NCBI Taxonomy" id="41880"/>
    <lineage>
        <taxon>Eukaryota</taxon>
        <taxon>Viridiplantae</taxon>
        <taxon>Chlorophyta</taxon>
        <taxon>Pseudoscourfieldiophyceae</taxon>
        <taxon>Pseudoscourfieldiales</taxon>
        <taxon>Pycnococcaceae</taxon>
        <taxon>Pycnococcus</taxon>
    </lineage>
</organism>
<dbReference type="InterPro" id="IPR017395">
    <property type="entry name" value="Chlorophyllase-like"/>
</dbReference>
<evidence type="ECO:0000256" key="1">
    <source>
        <dbReference type="SAM" id="MobiDB-lite"/>
    </source>
</evidence>
<dbReference type="Pfam" id="PF07224">
    <property type="entry name" value="Chlorophyllase"/>
    <property type="match status" value="1"/>
</dbReference>
<dbReference type="AlphaFoldDB" id="A0A830I1E1"/>
<evidence type="ECO:0000313" key="3">
    <source>
        <dbReference type="EMBL" id="GHP10869.1"/>
    </source>
</evidence>
<comment type="caution">
    <text evidence="3">The sequence shown here is derived from an EMBL/GenBank/DDBJ whole genome shotgun (WGS) entry which is preliminary data.</text>
</comment>
<gene>
    <name evidence="3" type="ORF">PPROV_000960000</name>
</gene>
<keyword evidence="4" id="KW-1185">Reference proteome</keyword>
<feature type="transmembrane region" description="Helical" evidence="2">
    <location>
        <begin position="43"/>
        <end position="64"/>
    </location>
</feature>
<keyword evidence="2" id="KW-1133">Transmembrane helix</keyword>
<evidence type="ECO:0000256" key="2">
    <source>
        <dbReference type="SAM" id="Phobius"/>
    </source>
</evidence>
<dbReference type="Proteomes" id="UP000660262">
    <property type="component" value="Unassembled WGS sequence"/>
</dbReference>
<feature type="compositionally biased region" description="Low complexity" evidence="1">
    <location>
        <begin position="87"/>
        <end position="98"/>
    </location>
</feature>
<reference evidence="3" key="1">
    <citation type="submission" date="2020-10" db="EMBL/GenBank/DDBJ databases">
        <title>Unveiling of a novel bifunctional photoreceptor, Dualchrome1, isolated from a cosmopolitan green alga.</title>
        <authorList>
            <person name="Suzuki S."/>
            <person name="Kawachi M."/>
        </authorList>
    </citation>
    <scope>NUCLEOTIDE SEQUENCE</scope>
    <source>
        <strain evidence="3">NIES 2893</strain>
    </source>
</reference>
<name>A0A830I1E1_9CHLO</name>
<protein>
    <recommendedName>
        <fullName evidence="5">Chlorophyllase</fullName>
    </recommendedName>
</protein>
<feature type="region of interest" description="Disordered" evidence="1">
    <location>
        <begin position="87"/>
        <end position="107"/>
    </location>
</feature>
<dbReference type="InterPro" id="IPR029058">
    <property type="entry name" value="AB_hydrolase_fold"/>
</dbReference>
<evidence type="ECO:0008006" key="5">
    <source>
        <dbReference type="Google" id="ProtNLM"/>
    </source>
</evidence>
<evidence type="ECO:0000313" key="4">
    <source>
        <dbReference type="Proteomes" id="UP000660262"/>
    </source>
</evidence>
<proteinExistence type="predicted"/>
<dbReference type="Gene3D" id="3.40.50.1820">
    <property type="entry name" value="alpha/beta hydrolase"/>
    <property type="match status" value="1"/>
</dbReference>
<accession>A0A830I1E1</accession>
<dbReference type="SUPFAM" id="SSF53474">
    <property type="entry name" value="alpha/beta-Hydrolases"/>
    <property type="match status" value="1"/>
</dbReference>
<dbReference type="PANTHER" id="PTHR33428">
    <property type="entry name" value="CHLOROPHYLLASE-2, CHLOROPLASTIC"/>
    <property type="match status" value="1"/>
</dbReference>
<keyword evidence="2" id="KW-0812">Transmembrane</keyword>
<sequence>MVVVVRGGSTNVVVVLLKTTFQCACGGASQLRHQKKNKFRSRVPFRAIIAHVLVCALFFVFVAAPSFPTAANAFLWRGFPSTLISKQASTQQKQKQQSGGDYANPGPFGVGHRYINVPRSRWIGPAQQIAAVVVYPAEGVHYGPEREWAQKATPAPVMVWAPGWTCLVEQYASLTTHLASHGIASVIPMAWHGDAIPSFDQDAEDLLRIVDWLADGARSERTLQGRINPGAIAVGGHSSGGATILEVVARDGRRFANMRRIRAAVSLSPSEFALADGRGMDYGGVSAGQVLGYVTAGDGDDRKPGDGWRRIANYVRAPLLLLSGELDKKTRNFNNANLIFRIGRSAPKLQITLRRGSHCFLEYGSRVSGGVVSGGSITGWPVPGGDGSWAPEVTTRRDELWDKLFYGAGGDSECPESAIFSEMLHPKDQLRLTRKLIGEWLALYLLGDNKMNDRLWGKDVWNSTTDNTILRVSRRA</sequence>
<dbReference type="PANTHER" id="PTHR33428:SF14">
    <property type="entry name" value="CARBOXYLESTERASE TYPE B DOMAIN-CONTAINING PROTEIN"/>
    <property type="match status" value="1"/>
</dbReference>
<dbReference type="EMBL" id="BNJQ01000031">
    <property type="protein sequence ID" value="GHP10869.1"/>
    <property type="molecule type" value="Genomic_DNA"/>
</dbReference>